<feature type="binding site" evidence="11">
    <location>
        <position position="212"/>
    </location>
    <ligand>
        <name>Zn(2+)</name>
        <dbReference type="ChEBI" id="CHEBI:29105"/>
        <label>2</label>
        <note>catalytic</note>
    </ligand>
</feature>
<dbReference type="PANTHER" id="PTHR46018">
    <property type="entry name" value="ZINC PHOSPHODIESTERASE ELAC PROTEIN 1"/>
    <property type="match status" value="1"/>
</dbReference>
<dbReference type="Gene3D" id="3.60.15.10">
    <property type="entry name" value="Ribonuclease Z/Hydroxyacylglutathione hydrolase-like"/>
    <property type="match status" value="1"/>
</dbReference>
<evidence type="ECO:0000256" key="11">
    <source>
        <dbReference type="HAMAP-Rule" id="MF_01818"/>
    </source>
</evidence>
<comment type="catalytic activity">
    <reaction evidence="11">
        <text>Endonucleolytic cleavage of RNA, removing extra 3' nucleotides from tRNA precursor, generating 3' termini of tRNAs. A 3'-hydroxy group is left at the tRNA terminus and a 5'-phosphoryl group is left at the trailer molecule.</text>
        <dbReference type="EC" id="3.1.26.11"/>
    </reaction>
</comment>
<name>A0ABW3DIZ1_9BACL</name>
<dbReference type="InterPro" id="IPR036866">
    <property type="entry name" value="RibonucZ/Hydroxyglut_hydro"/>
</dbReference>
<sequence length="314" mass="34786">MRIVFLGTGAGMPSRRRNVSAIALDLTEENEGIWLFDCGEGTQHQLLKSPLKMGKINRLFITHLHGDHIYGIPGLLTSRGYQGGESPLVVYGPPGIKSYISAVLNISDARLPYDCEIVEIGEEGALFAEGEYKVSVHKLEHRIDSYGFRIEEKDRIGSLDADKLRKLGVPPGPLYGCLKKGQSVRLDDGTVINGQDFIGPGQRGRTIAILGDTRYCAAAKKLAARADLLVHEATFSGELEDLAHKYYHATSRQAAEIARDSGVRTLVLTHISQRYQDDAEQLEAEAREIFRRTYLAEDLWSIEIPRLSHSGEEV</sequence>
<dbReference type="PANTHER" id="PTHR46018:SF2">
    <property type="entry name" value="ZINC PHOSPHODIESTERASE ELAC PROTEIN 1"/>
    <property type="match status" value="1"/>
</dbReference>
<feature type="binding site" evidence="11">
    <location>
        <position position="212"/>
    </location>
    <ligand>
        <name>Zn(2+)</name>
        <dbReference type="ChEBI" id="CHEBI:29105"/>
        <label>1</label>
        <note>catalytic</note>
    </ligand>
</feature>
<feature type="binding site" evidence="11">
    <location>
        <position position="63"/>
    </location>
    <ligand>
        <name>Zn(2+)</name>
        <dbReference type="ChEBI" id="CHEBI:29105"/>
        <label>1</label>
        <note>catalytic</note>
    </ligand>
</feature>
<dbReference type="Pfam" id="PF23023">
    <property type="entry name" value="Anti-Pycsar_Apyc1"/>
    <property type="match status" value="1"/>
</dbReference>
<protein>
    <recommendedName>
        <fullName evidence="11">Ribonuclease Z</fullName>
        <shortName evidence="11">RNase Z</shortName>
        <ecNumber evidence="11">3.1.26.11</ecNumber>
    </recommendedName>
    <alternativeName>
        <fullName evidence="11">tRNA 3 endonuclease</fullName>
    </alternativeName>
    <alternativeName>
        <fullName evidence="11">tRNase Z</fullName>
    </alternativeName>
</protein>
<dbReference type="Pfam" id="PF12706">
    <property type="entry name" value="Lactamase_B_2"/>
    <property type="match status" value="1"/>
</dbReference>
<dbReference type="NCBIfam" id="TIGR02651">
    <property type="entry name" value="RNase_Z"/>
    <property type="match status" value="1"/>
</dbReference>
<proteinExistence type="inferred from homology"/>
<evidence type="ECO:0000256" key="2">
    <source>
        <dbReference type="ARBA" id="ARBA00022694"/>
    </source>
</evidence>
<dbReference type="Proteomes" id="UP001597120">
    <property type="component" value="Unassembled WGS sequence"/>
</dbReference>
<evidence type="ECO:0000256" key="1">
    <source>
        <dbReference type="ARBA" id="ARBA00011738"/>
    </source>
</evidence>
<comment type="cofactor">
    <cofactor evidence="11">
        <name>Zn(2+)</name>
        <dbReference type="ChEBI" id="CHEBI:29105"/>
    </cofactor>
    <text evidence="11">Binds 2 Zn(2+) ions.</text>
</comment>
<evidence type="ECO:0000313" key="14">
    <source>
        <dbReference type="Proteomes" id="UP001597120"/>
    </source>
</evidence>
<keyword evidence="3 11" id="KW-0540">Nuclease</keyword>
<comment type="catalytic activity">
    <reaction evidence="10">
        <text>3',5'-cyclic UMP + H2O = UMP + H(+)</text>
        <dbReference type="Rhea" id="RHEA:70575"/>
        <dbReference type="ChEBI" id="CHEBI:15377"/>
        <dbReference type="ChEBI" id="CHEBI:15378"/>
        <dbReference type="ChEBI" id="CHEBI:57865"/>
        <dbReference type="ChEBI" id="CHEBI:184387"/>
    </reaction>
    <physiologicalReaction direction="left-to-right" evidence="10">
        <dbReference type="Rhea" id="RHEA:70576"/>
    </physiologicalReaction>
</comment>
<feature type="binding site" evidence="11">
    <location>
        <position position="68"/>
    </location>
    <ligand>
        <name>Zn(2+)</name>
        <dbReference type="ChEBI" id="CHEBI:29105"/>
        <label>2</label>
        <note>catalytic</note>
    </ligand>
</feature>
<dbReference type="InterPro" id="IPR013471">
    <property type="entry name" value="RNase_Z/BN"/>
</dbReference>
<dbReference type="SUPFAM" id="SSF56281">
    <property type="entry name" value="Metallo-hydrolase/oxidoreductase"/>
    <property type="match status" value="1"/>
</dbReference>
<evidence type="ECO:0000256" key="10">
    <source>
        <dbReference type="ARBA" id="ARBA00048505"/>
    </source>
</evidence>
<evidence type="ECO:0000256" key="6">
    <source>
        <dbReference type="ARBA" id="ARBA00022801"/>
    </source>
</evidence>
<keyword evidence="5 11" id="KW-0255">Endonuclease</keyword>
<dbReference type="RefSeq" id="WP_144933507.1">
    <property type="nucleotide sequence ID" value="NZ_JBHTIU010000101.1"/>
</dbReference>
<dbReference type="EC" id="3.1.26.11" evidence="11"/>
<dbReference type="GO" id="GO:0042781">
    <property type="term" value="F:3'-tRNA processing endoribonuclease activity"/>
    <property type="evidence" value="ECO:0007669"/>
    <property type="project" value="UniProtKB-EC"/>
</dbReference>
<dbReference type="HAMAP" id="MF_01818">
    <property type="entry name" value="RNase_Z_BN"/>
    <property type="match status" value="1"/>
</dbReference>
<accession>A0ABW3DIZ1</accession>
<feature type="active site" description="Proton acceptor" evidence="11">
    <location>
        <position position="67"/>
    </location>
</feature>
<feature type="binding site" evidence="11">
    <location>
        <position position="65"/>
    </location>
    <ligand>
        <name>Zn(2+)</name>
        <dbReference type="ChEBI" id="CHEBI:29105"/>
        <label>1</label>
        <note>catalytic</note>
    </ligand>
</feature>
<comment type="catalytic activity">
    <reaction evidence="8">
        <text>3',5'-cyclic CMP + H2O = CMP + H(+)</text>
        <dbReference type="Rhea" id="RHEA:72675"/>
        <dbReference type="ChEBI" id="CHEBI:15377"/>
        <dbReference type="ChEBI" id="CHEBI:15378"/>
        <dbReference type="ChEBI" id="CHEBI:58003"/>
        <dbReference type="ChEBI" id="CHEBI:60377"/>
    </reaction>
    <physiologicalReaction direction="left-to-right" evidence="8">
        <dbReference type="Rhea" id="RHEA:72676"/>
    </physiologicalReaction>
</comment>
<dbReference type="NCBIfam" id="NF000801">
    <property type="entry name" value="PRK00055.1-3"/>
    <property type="match status" value="1"/>
</dbReference>
<gene>
    <name evidence="11 13" type="primary">rnz</name>
    <name evidence="13" type="ORF">ACFQ03_23740</name>
</gene>
<evidence type="ECO:0000256" key="4">
    <source>
        <dbReference type="ARBA" id="ARBA00022723"/>
    </source>
</evidence>
<keyword evidence="6 11" id="KW-0378">Hydrolase</keyword>
<feature type="binding site" evidence="11">
    <location>
        <position position="67"/>
    </location>
    <ligand>
        <name>Zn(2+)</name>
        <dbReference type="ChEBI" id="CHEBI:29105"/>
        <label>2</label>
        <note>catalytic</note>
    </ligand>
</feature>
<dbReference type="EMBL" id="JBHTIU010000101">
    <property type="protein sequence ID" value="MFD0872135.1"/>
    <property type="molecule type" value="Genomic_DNA"/>
</dbReference>
<evidence type="ECO:0000259" key="12">
    <source>
        <dbReference type="Pfam" id="PF12706"/>
    </source>
</evidence>
<keyword evidence="7 11" id="KW-0862">Zinc</keyword>
<evidence type="ECO:0000256" key="3">
    <source>
        <dbReference type="ARBA" id="ARBA00022722"/>
    </source>
</evidence>
<evidence type="ECO:0000256" key="5">
    <source>
        <dbReference type="ARBA" id="ARBA00022759"/>
    </source>
</evidence>
<keyword evidence="2 11" id="KW-0819">tRNA processing</keyword>
<evidence type="ECO:0000256" key="9">
    <source>
        <dbReference type="ARBA" id="ARBA00034301"/>
    </source>
</evidence>
<comment type="similarity">
    <text evidence="11">Belongs to the RNase Z family.</text>
</comment>
<keyword evidence="14" id="KW-1185">Reference proteome</keyword>
<comment type="function">
    <text evidence="11">Zinc phosphodiesterase, which displays some tRNA 3'-processing endonuclease activity. Probably involved in tRNA maturation, by removing a 3'-trailer from precursor tRNA.</text>
</comment>
<feature type="binding site" evidence="11">
    <location>
        <position position="270"/>
    </location>
    <ligand>
        <name>Zn(2+)</name>
        <dbReference type="ChEBI" id="CHEBI:29105"/>
        <label>2</label>
        <note>catalytic</note>
    </ligand>
</feature>
<comment type="subunit">
    <text evidence="1 11">Homodimer.</text>
</comment>
<dbReference type="CDD" id="cd07717">
    <property type="entry name" value="RNaseZ_ZiPD-like_MBL-fold"/>
    <property type="match status" value="1"/>
</dbReference>
<evidence type="ECO:0000256" key="8">
    <source>
        <dbReference type="ARBA" id="ARBA00034221"/>
    </source>
</evidence>
<keyword evidence="4 11" id="KW-0479">Metal-binding</keyword>
<organism evidence="13 14">
    <name type="scientific">Paenibacillus residui</name>
    <dbReference type="NCBI Taxonomy" id="629724"/>
    <lineage>
        <taxon>Bacteria</taxon>
        <taxon>Bacillati</taxon>
        <taxon>Bacillota</taxon>
        <taxon>Bacilli</taxon>
        <taxon>Bacillales</taxon>
        <taxon>Paenibacillaceae</taxon>
        <taxon>Paenibacillus</taxon>
    </lineage>
</organism>
<feature type="binding site" evidence="11">
    <location>
        <position position="141"/>
    </location>
    <ligand>
        <name>Zn(2+)</name>
        <dbReference type="ChEBI" id="CHEBI:29105"/>
        <label>1</label>
        <note>catalytic</note>
    </ligand>
</feature>
<evidence type="ECO:0000313" key="13">
    <source>
        <dbReference type="EMBL" id="MFD0872135.1"/>
    </source>
</evidence>
<feature type="domain" description="Metallo-beta-lactamase" evidence="12">
    <location>
        <begin position="203"/>
        <end position="271"/>
    </location>
</feature>
<reference evidence="14" key="1">
    <citation type="journal article" date="2019" name="Int. J. Syst. Evol. Microbiol.">
        <title>The Global Catalogue of Microorganisms (GCM) 10K type strain sequencing project: providing services to taxonomists for standard genome sequencing and annotation.</title>
        <authorList>
            <consortium name="The Broad Institute Genomics Platform"/>
            <consortium name="The Broad Institute Genome Sequencing Center for Infectious Disease"/>
            <person name="Wu L."/>
            <person name="Ma J."/>
        </authorList>
    </citation>
    <scope>NUCLEOTIDE SEQUENCE [LARGE SCALE GENOMIC DNA]</scope>
    <source>
        <strain evidence="14">CCUG 57263</strain>
    </source>
</reference>
<comment type="function">
    <text evidence="9">Counteracts the endogenous Pycsar antiviral defense system. Phosphodiesterase that enables metal-dependent hydrolysis of host cyclic nucleotide Pycsar defense signals such as cCMP and cUMP.</text>
</comment>
<dbReference type="InterPro" id="IPR001279">
    <property type="entry name" value="Metallo-B-lactamas"/>
</dbReference>
<comment type="caution">
    <text evidence="13">The sequence shown here is derived from an EMBL/GenBank/DDBJ whole genome shotgun (WGS) entry which is preliminary data.</text>
</comment>
<evidence type="ECO:0000256" key="7">
    <source>
        <dbReference type="ARBA" id="ARBA00022833"/>
    </source>
</evidence>